<dbReference type="InterPro" id="IPR050578">
    <property type="entry name" value="MARVEL-CKLF_proteins"/>
</dbReference>
<dbReference type="InParanoid" id="A0A7J8C6I6"/>
<keyword evidence="3 7" id="KW-1133">Transmembrane helix</keyword>
<reference evidence="9 10" key="1">
    <citation type="journal article" date="2020" name="Nature">
        <title>Six reference-quality genomes reveal evolution of bat adaptations.</title>
        <authorList>
            <person name="Jebb D."/>
            <person name="Huang Z."/>
            <person name="Pippel M."/>
            <person name="Hughes G.M."/>
            <person name="Lavrichenko K."/>
            <person name="Devanna P."/>
            <person name="Winkler S."/>
            <person name="Jermiin L.S."/>
            <person name="Skirmuntt E.C."/>
            <person name="Katzourakis A."/>
            <person name="Burkitt-Gray L."/>
            <person name="Ray D.A."/>
            <person name="Sullivan K.A.M."/>
            <person name="Roscito J.G."/>
            <person name="Kirilenko B.M."/>
            <person name="Davalos L.M."/>
            <person name="Corthals A.P."/>
            <person name="Power M.L."/>
            <person name="Jones G."/>
            <person name="Ransome R.D."/>
            <person name="Dechmann D.K.N."/>
            <person name="Locatelli A.G."/>
            <person name="Puechmaille S.J."/>
            <person name="Fedrigo O."/>
            <person name="Jarvis E.D."/>
            <person name="Hiller M."/>
            <person name="Vernes S.C."/>
            <person name="Myers E.W."/>
            <person name="Teeling E.C."/>
        </authorList>
    </citation>
    <scope>NUCLEOTIDE SEQUENCE [LARGE SCALE GENOMIC DNA]</scope>
    <source>
        <strain evidence="9">MMolMol1</strain>
        <tissue evidence="9">Muscle</tissue>
    </source>
</reference>
<feature type="compositionally biased region" description="Low complexity" evidence="6">
    <location>
        <begin position="236"/>
        <end position="266"/>
    </location>
</feature>
<keyword evidence="2 5" id="KW-0812">Transmembrane</keyword>
<dbReference type="Proteomes" id="UP000550707">
    <property type="component" value="Unassembled WGS sequence"/>
</dbReference>
<feature type="transmembrane region" description="Helical" evidence="7">
    <location>
        <begin position="79"/>
        <end position="105"/>
    </location>
</feature>
<feature type="region of interest" description="Disordered" evidence="6">
    <location>
        <begin position="215"/>
        <end position="273"/>
    </location>
</feature>
<dbReference type="PANTHER" id="PTHR22776:SF43">
    <property type="entry name" value="CKLF-LIKE MARVEL TRANSMEMBRANE DOMAIN-CONTAINING PROTEIN 1"/>
    <property type="match status" value="1"/>
</dbReference>
<protein>
    <recommendedName>
        <fullName evidence="8">MARVEL domain-containing protein</fullName>
    </recommendedName>
</protein>
<dbReference type="GO" id="GO:0016020">
    <property type="term" value="C:membrane"/>
    <property type="evidence" value="ECO:0007669"/>
    <property type="project" value="UniProtKB-SubCell"/>
</dbReference>
<proteinExistence type="predicted"/>
<dbReference type="EMBL" id="JACASF010000021">
    <property type="protein sequence ID" value="KAF6406442.1"/>
    <property type="molecule type" value="Genomic_DNA"/>
</dbReference>
<comment type="subcellular location">
    <subcellularLocation>
        <location evidence="1">Membrane</location>
        <topology evidence="1">Multi-pass membrane protein</topology>
    </subcellularLocation>
</comment>
<organism evidence="9 10">
    <name type="scientific">Molossus molossus</name>
    <name type="common">Pallas' mastiff bat</name>
    <name type="synonym">Vespertilio molossus</name>
    <dbReference type="NCBI Taxonomy" id="27622"/>
    <lineage>
        <taxon>Eukaryota</taxon>
        <taxon>Metazoa</taxon>
        <taxon>Chordata</taxon>
        <taxon>Craniata</taxon>
        <taxon>Vertebrata</taxon>
        <taxon>Euteleostomi</taxon>
        <taxon>Mammalia</taxon>
        <taxon>Eutheria</taxon>
        <taxon>Laurasiatheria</taxon>
        <taxon>Chiroptera</taxon>
        <taxon>Yangochiroptera</taxon>
        <taxon>Molossidae</taxon>
        <taxon>Molossus</taxon>
    </lineage>
</organism>
<dbReference type="OrthoDB" id="5976667at2759"/>
<feature type="domain" description="MARVEL" evidence="8">
    <location>
        <begin position="79"/>
        <end position="200"/>
    </location>
</feature>
<evidence type="ECO:0000256" key="4">
    <source>
        <dbReference type="ARBA" id="ARBA00023136"/>
    </source>
</evidence>
<dbReference type="InterPro" id="IPR008253">
    <property type="entry name" value="Marvel"/>
</dbReference>
<evidence type="ECO:0000256" key="2">
    <source>
        <dbReference type="ARBA" id="ARBA00022692"/>
    </source>
</evidence>
<keyword evidence="10" id="KW-1185">Reference proteome</keyword>
<evidence type="ECO:0000256" key="3">
    <source>
        <dbReference type="ARBA" id="ARBA00022989"/>
    </source>
</evidence>
<feature type="transmembrane region" description="Helical" evidence="7">
    <location>
        <begin position="144"/>
        <end position="166"/>
    </location>
</feature>
<name>A0A7J8C6I6_MOLMO</name>
<keyword evidence="4 5" id="KW-0472">Membrane</keyword>
<feature type="region of interest" description="Disordered" evidence="6">
    <location>
        <begin position="1"/>
        <end position="57"/>
    </location>
</feature>
<evidence type="ECO:0000313" key="10">
    <source>
        <dbReference type="Proteomes" id="UP000550707"/>
    </source>
</evidence>
<evidence type="ECO:0000313" key="9">
    <source>
        <dbReference type="EMBL" id="KAF6406442.1"/>
    </source>
</evidence>
<accession>A0A7J8C6I6</accession>
<dbReference type="PROSITE" id="PS51225">
    <property type="entry name" value="MARVEL"/>
    <property type="match status" value="1"/>
</dbReference>
<evidence type="ECO:0000256" key="5">
    <source>
        <dbReference type="PROSITE-ProRule" id="PRU00581"/>
    </source>
</evidence>
<evidence type="ECO:0000256" key="1">
    <source>
        <dbReference type="ARBA" id="ARBA00004141"/>
    </source>
</evidence>
<sequence length="273" mass="30008">MHPASGRPGRGAPSVRQSTHTAHPGPKIQITGSKRPTGSQLQKPGEQVPPSKSEKEAILKRAEGRTRVPSRFRDGFKHFFFSPTGALKVLRMGLLIGSLVCFIIAEAHESYITITVLETGIVLFFILIYMLTLHHLMTCIHWPLLDLINSCITTVFLLIVAFLTMREKERRHLFYVGGSLCLTAAIVCMVDASLVTKMMRNNMKRVLGIQVETSPYPASAKPDQKPNPEYENELIPASSPASTVAPSRTSSRAPSRTISRAKAAAPPSHPSHH</sequence>
<evidence type="ECO:0000256" key="7">
    <source>
        <dbReference type="SAM" id="Phobius"/>
    </source>
</evidence>
<evidence type="ECO:0000256" key="6">
    <source>
        <dbReference type="SAM" id="MobiDB-lite"/>
    </source>
</evidence>
<dbReference type="AlphaFoldDB" id="A0A7J8C6I6"/>
<feature type="compositionally biased region" description="Polar residues" evidence="6">
    <location>
        <begin position="30"/>
        <end position="42"/>
    </location>
</feature>
<evidence type="ECO:0000259" key="8">
    <source>
        <dbReference type="PROSITE" id="PS51225"/>
    </source>
</evidence>
<gene>
    <name evidence="9" type="ORF">HJG59_002919</name>
</gene>
<feature type="transmembrane region" description="Helical" evidence="7">
    <location>
        <begin position="172"/>
        <end position="195"/>
    </location>
</feature>
<dbReference type="PANTHER" id="PTHR22776">
    <property type="entry name" value="MARVEL-CONTAINING POTENTIAL LIPID RAFT-ASSOCIATED PROTEIN"/>
    <property type="match status" value="1"/>
</dbReference>
<feature type="transmembrane region" description="Helical" evidence="7">
    <location>
        <begin position="111"/>
        <end position="132"/>
    </location>
</feature>
<comment type="caution">
    <text evidence="9">The sequence shown here is derived from an EMBL/GenBank/DDBJ whole genome shotgun (WGS) entry which is preliminary data.</text>
</comment>